<sequence>MLSIEHPYLIPELENLRIGISHFRKRSDNGHLLVIKAPKEAILTAKLKKEFRFYFAPINYEGDIHRCLITTFHDDEDNPLYIYTPLVEEGFSHQIIDLLSSESFQVHFFDENNRELLGYEAKNLSPSTFIENSKNYTFGPSSRSYFMFQFDEMRKWFGRRTKKDDQEAIRIVLGAPLFAEDVYFIDMITPKNLIQEKGRISQSSLEVLEPGESQEMDIACLLCRSFPEDKVYLNPIRLDNDREFVDVLIVSGNQFLLVQAKDSPNTKKILDRNFDRKISSIYKALDKAIEQAKGATNYIRSLDLLQLRVGEDVYNFDVKNITIRNLIITKELFESEHSEYTARLLSASNEIEAPCLALGYTDLHMWTMNLPTPAEFLNAYNGVFGHGFESGIFPLLRFGYAEKNK</sequence>
<accession>A0A423EQP2</accession>
<dbReference type="EMBL" id="MOAY01000081">
    <property type="protein sequence ID" value="ROM33638.1"/>
    <property type="molecule type" value="Genomic_DNA"/>
</dbReference>
<name>A0A423EQP2_9PSED</name>
<organism evidence="1 2">
    <name type="scientific">Pseudomonas poae</name>
    <dbReference type="NCBI Taxonomy" id="200451"/>
    <lineage>
        <taxon>Bacteria</taxon>
        <taxon>Pseudomonadati</taxon>
        <taxon>Pseudomonadota</taxon>
        <taxon>Gammaproteobacteria</taxon>
        <taxon>Pseudomonadales</taxon>
        <taxon>Pseudomonadaceae</taxon>
        <taxon>Pseudomonas</taxon>
    </lineage>
</organism>
<dbReference type="Proteomes" id="UP000284656">
    <property type="component" value="Unassembled WGS sequence"/>
</dbReference>
<evidence type="ECO:0000313" key="2">
    <source>
        <dbReference type="Proteomes" id="UP000284656"/>
    </source>
</evidence>
<protein>
    <recommendedName>
        <fullName evidence="3">NERD domain-containing protein</fullName>
    </recommendedName>
</protein>
<evidence type="ECO:0000313" key="1">
    <source>
        <dbReference type="EMBL" id="ROM33638.1"/>
    </source>
</evidence>
<dbReference type="RefSeq" id="WP_123718025.1">
    <property type="nucleotide sequence ID" value="NZ_MOAY01000081.1"/>
</dbReference>
<proteinExistence type="predicted"/>
<evidence type="ECO:0008006" key="3">
    <source>
        <dbReference type="Google" id="ProtNLM"/>
    </source>
</evidence>
<gene>
    <name evidence="1" type="ORF">BK648_22900</name>
</gene>
<reference evidence="1 2" key="1">
    <citation type="submission" date="2016-10" db="EMBL/GenBank/DDBJ databases">
        <title>Comparative genome analysis of multiple Pseudomonas spp. focuses on biocontrol and plant growth promoting traits.</title>
        <authorList>
            <person name="Tao X.-Y."/>
            <person name="Taylor C.G."/>
        </authorList>
    </citation>
    <scope>NUCLEOTIDE SEQUENCE [LARGE SCALE GENOMIC DNA]</scope>
    <source>
        <strain evidence="1 2">29G9</strain>
    </source>
</reference>
<dbReference type="AlphaFoldDB" id="A0A423EQP2"/>
<comment type="caution">
    <text evidence="1">The sequence shown here is derived from an EMBL/GenBank/DDBJ whole genome shotgun (WGS) entry which is preliminary data.</text>
</comment>